<dbReference type="CDD" id="cd06291">
    <property type="entry name" value="PBP1_Qymf-like"/>
    <property type="match status" value="1"/>
</dbReference>
<dbReference type="GO" id="GO:0000976">
    <property type="term" value="F:transcription cis-regulatory region binding"/>
    <property type="evidence" value="ECO:0007669"/>
    <property type="project" value="TreeGrafter"/>
</dbReference>
<dbReference type="InterPro" id="IPR028082">
    <property type="entry name" value="Peripla_BP_I"/>
</dbReference>
<evidence type="ECO:0000256" key="2">
    <source>
        <dbReference type="ARBA" id="ARBA00023015"/>
    </source>
</evidence>
<feature type="domain" description="HTH cro/C1-type" evidence="6">
    <location>
        <begin position="8"/>
        <end position="51"/>
    </location>
</feature>
<dbReference type="SMART" id="SM00354">
    <property type="entry name" value="HTH_LACI"/>
    <property type="match status" value="1"/>
</dbReference>
<dbReference type="PANTHER" id="PTHR30146">
    <property type="entry name" value="LACI-RELATED TRANSCRIPTIONAL REPRESSOR"/>
    <property type="match status" value="1"/>
</dbReference>
<organism evidence="7 8">
    <name type="scientific">Schaalia hyovaginalis</name>
    <dbReference type="NCBI Taxonomy" id="29316"/>
    <lineage>
        <taxon>Bacteria</taxon>
        <taxon>Bacillati</taxon>
        <taxon>Actinomycetota</taxon>
        <taxon>Actinomycetes</taxon>
        <taxon>Actinomycetales</taxon>
        <taxon>Actinomycetaceae</taxon>
        <taxon>Schaalia</taxon>
    </lineage>
</organism>
<protein>
    <submittedName>
        <fullName evidence="7">LacI family sucrose operon transcriptional repressor</fullName>
    </submittedName>
</protein>
<keyword evidence="2" id="KW-0805">Transcription regulation</keyword>
<dbReference type="InterPro" id="IPR046335">
    <property type="entry name" value="LacI/GalR-like_sensor"/>
</dbReference>
<evidence type="ECO:0000313" key="8">
    <source>
        <dbReference type="Proteomes" id="UP000617426"/>
    </source>
</evidence>
<keyword evidence="4" id="KW-0804">Transcription</keyword>
<sequence length="344" mass="37712">MAQPSEPTLADVAREAGVSLTTVSRVLNNRGYLSQATKDKVAAAIQHLGYRPNQVARSLHGKSTQTIGLIVPTVALPFFGELAVEIENALAEHGYRILICNSMGRSDRERDYLDLLVGNRVDGIISGAHNEDLDEYHSIRMPLVTIDRTLSPRIPNVRCENEAGGRMATRRLLDAGARRPALLTSRSHPLNLRERGYRSVLKEAGIEPIVLEVPFHTPAQERPILVAECLDGATEMIDAVFATDDLAAAEVIEWARQRDLEIPRDLRVIGFDGTGTVRRALPGLTTIRQPLDLLARKAVEILMEQIASPRSTKRDGGGDPLADEDEAIALTVEFPVTLIEGWTA</sequence>
<dbReference type="PRINTS" id="PR00036">
    <property type="entry name" value="HTHLACI"/>
</dbReference>
<dbReference type="Pfam" id="PF00356">
    <property type="entry name" value="LacI"/>
    <property type="match status" value="1"/>
</dbReference>
<dbReference type="AlphaFoldDB" id="A0A923IWZ0"/>
<dbReference type="PROSITE" id="PS00356">
    <property type="entry name" value="HTH_LACI_1"/>
    <property type="match status" value="1"/>
</dbReference>
<comment type="caution">
    <text evidence="7">The sequence shown here is derived from an EMBL/GenBank/DDBJ whole genome shotgun (WGS) entry which is preliminary data.</text>
</comment>
<keyword evidence="8" id="KW-1185">Reference proteome</keyword>
<dbReference type="Gene3D" id="1.10.260.40">
    <property type="entry name" value="lambda repressor-like DNA-binding domains"/>
    <property type="match status" value="1"/>
</dbReference>
<accession>A0A923IWZ0</accession>
<dbReference type="SUPFAM" id="SSF53822">
    <property type="entry name" value="Periplasmic binding protein-like I"/>
    <property type="match status" value="1"/>
</dbReference>
<proteinExistence type="predicted"/>
<dbReference type="Proteomes" id="UP000617426">
    <property type="component" value="Unassembled WGS sequence"/>
</dbReference>
<dbReference type="InterPro" id="IPR010982">
    <property type="entry name" value="Lambda_DNA-bd_dom_sf"/>
</dbReference>
<dbReference type="RefSeq" id="WP_184451509.1">
    <property type="nucleotide sequence ID" value="NZ_JACHMK010000001.1"/>
</dbReference>
<dbReference type="PROSITE" id="PS50932">
    <property type="entry name" value="HTH_LACI_2"/>
    <property type="match status" value="1"/>
</dbReference>
<dbReference type="InterPro" id="IPR001387">
    <property type="entry name" value="Cro/C1-type_HTH"/>
</dbReference>
<reference evidence="7" key="1">
    <citation type="submission" date="2020-08" db="EMBL/GenBank/DDBJ databases">
        <title>Sequencing the genomes of 1000 actinobacteria strains.</title>
        <authorList>
            <person name="Klenk H.-P."/>
        </authorList>
    </citation>
    <scope>NUCLEOTIDE SEQUENCE</scope>
    <source>
        <strain evidence="7">DSM 10695</strain>
    </source>
</reference>
<evidence type="ECO:0000259" key="5">
    <source>
        <dbReference type="PROSITE" id="PS50932"/>
    </source>
</evidence>
<dbReference type="Pfam" id="PF13377">
    <property type="entry name" value="Peripla_BP_3"/>
    <property type="match status" value="1"/>
</dbReference>
<dbReference type="InterPro" id="IPR000843">
    <property type="entry name" value="HTH_LacI"/>
</dbReference>
<dbReference type="Gene3D" id="3.40.50.2300">
    <property type="match status" value="2"/>
</dbReference>
<dbReference type="GO" id="GO:0003700">
    <property type="term" value="F:DNA-binding transcription factor activity"/>
    <property type="evidence" value="ECO:0007669"/>
    <property type="project" value="TreeGrafter"/>
</dbReference>
<dbReference type="SUPFAM" id="SSF47413">
    <property type="entry name" value="lambda repressor-like DNA-binding domains"/>
    <property type="match status" value="1"/>
</dbReference>
<dbReference type="EMBL" id="JACHMK010000001">
    <property type="protein sequence ID" value="MBB6333848.1"/>
    <property type="molecule type" value="Genomic_DNA"/>
</dbReference>
<dbReference type="PROSITE" id="PS50943">
    <property type="entry name" value="HTH_CROC1"/>
    <property type="match status" value="1"/>
</dbReference>
<dbReference type="PANTHER" id="PTHR30146:SF95">
    <property type="entry name" value="RIBOSE OPERON REPRESSOR"/>
    <property type="match status" value="1"/>
</dbReference>
<evidence type="ECO:0000256" key="1">
    <source>
        <dbReference type="ARBA" id="ARBA00022491"/>
    </source>
</evidence>
<keyword evidence="1" id="KW-0678">Repressor</keyword>
<name>A0A923IWZ0_9ACTO</name>
<feature type="domain" description="HTH lacI-type" evidence="5">
    <location>
        <begin position="7"/>
        <end position="61"/>
    </location>
</feature>
<evidence type="ECO:0000256" key="4">
    <source>
        <dbReference type="ARBA" id="ARBA00023163"/>
    </source>
</evidence>
<keyword evidence="3" id="KW-0238">DNA-binding</keyword>
<dbReference type="CDD" id="cd01392">
    <property type="entry name" value="HTH_LacI"/>
    <property type="match status" value="1"/>
</dbReference>
<evidence type="ECO:0000313" key="7">
    <source>
        <dbReference type="EMBL" id="MBB6333848.1"/>
    </source>
</evidence>
<gene>
    <name evidence="7" type="ORF">HD592_000413</name>
</gene>
<evidence type="ECO:0000256" key="3">
    <source>
        <dbReference type="ARBA" id="ARBA00023125"/>
    </source>
</evidence>
<evidence type="ECO:0000259" key="6">
    <source>
        <dbReference type="PROSITE" id="PS50943"/>
    </source>
</evidence>